<gene>
    <name evidence="3" type="ORF">Z518_03532</name>
</gene>
<organism evidence="3 4">
    <name type="scientific">Rhinocladiella mackenziei CBS 650.93</name>
    <dbReference type="NCBI Taxonomy" id="1442369"/>
    <lineage>
        <taxon>Eukaryota</taxon>
        <taxon>Fungi</taxon>
        <taxon>Dikarya</taxon>
        <taxon>Ascomycota</taxon>
        <taxon>Pezizomycotina</taxon>
        <taxon>Eurotiomycetes</taxon>
        <taxon>Chaetothyriomycetidae</taxon>
        <taxon>Chaetothyriales</taxon>
        <taxon>Herpotrichiellaceae</taxon>
        <taxon>Rhinocladiella</taxon>
    </lineage>
</organism>
<dbReference type="RefSeq" id="XP_013276011.1">
    <property type="nucleotide sequence ID" value="XM_013420557.1"/>
</dbReference>
<dbReference type="Proteomes" id="UP000053617">
    <property type="component" value="Unassembled WGS sequence"/>
</dbReference>
<dbReference type="OrthoDB" id="74360at2759"/>
<evidence type="ECO:0000256" key="2">
    <source>
        <dbReference type="ARBA" id="ARBA00010139"/>
    </source>
</evidence>
<keyword evidence="4" id="KW-1185">Reference proteome</keyword>
<sequence length="430" mass="49394">MDYSKSYQFSWARNPNWSQYCSKSEEIWQHLKDTAKKFGLEKYIKYNHRVESATWDEDSGLWKLSILGPDGSLLSDSCEVLVNGGGILNSWKYPDVPGIDVFQGKLMHSARWDQQYDFAGQDSCVGPADKIFTMLIIVAKNVVSFLRSPVWVTTGFGAKYAGPNGTNFHYSEEQKTKFTKDPALYHRYCRDLEGELNKRFALQRPEIFKELVTKMMTERLGHHPQLTEYLIPDFALGCRRMTPGSGYLESLIQPNVQVVCQSVERITENGVVDGFSVHHEADAIICASGFDTSFSPHFQVTGRNGRDLQKTFGDFPKARMGIMAEGFPNLFHFLGPNSPHTRYMFQVIDKLQVENIKCFDPKPECIHDLFNHTHELMKRLTWSAACNSWFKNGKKHGPVTAIWPGSRLHYFEAMDRPRYEDYNITYRSNN</sequence>
<reference evidence="3 4" key="1">
    <citation type="submission" date="2015-01" db="EMBL/GenBank/DDBJ databases">
        <title>The Genome Sequence of Rhinocladiella mackenzie CBS 650.93.</title>
        <authorList>
            <consortium name="The Broad Institute Genomics Platform"/>
            <person name="Cuomo C."/>
            <person name="de Hoog S."/>
            <person name="Gorbushina A."/>
            <person name="Stielow B."/>
            <person name="Teixiera M."/>
            <person name="Abouelleil A."/>
            <person name="Chapman S.B."/>
            <person name="Priest M."/>
            <person name="Young S.K."/>
            <person name="Wortman J."/>
            <person name="Nusbaum C."/>
            <person name="Birren B."/>
        </authorList>
    </citation>
    <scope>NUCLEOTIDE SEQUENCE [LARGE SCALE GENOMIC DNA]</scope>
    <source>
        <strain evidence="3 4">CBS 650.93</strain>
    </source>
</reference>
<evidence type="ECO:0000313" key="4">
    <source>
        <dbReference type="Proteomes" id="UP000053617"/>
    </source>
</evidence>
<dbReference type="GeneID" id="25291603"/>
<evidence type="ECO:0000256" key="1">
    <source>
        <dbReference type="ARBA" id="ARBA00001974"/>
    </source>
</evidence>
<dbReference type="Gene3D" id="3.50.50.60">
    <property type="entry name" value="FAD/NAD(P)-binding domain"/>
    <property type="match status" value="2"/>
</dbReference>
<comment type="cofactor">
    <cofactor evidence="1">
        <name>FAD</name>
        <dbReference type="ChEBI" id="CHEBI:57692"/>
    </cofactor>
</comment>
<dbReference type="VEuPathDB" id="FungiDB:Z518_03532"/>
<dbReference type="HOGENOM" id="CLU_006937_6_1_1"/>
<accession>A0A0D2JHR0</accession>
<comment type="similarity">
    <text evidence="2">Belongs to the FAD-binding monooxygenase family.</text>
</comment>
<dbReference type="PANTHER" id="PTHR42877:SF7">
    <property type="entry name" value="FLAVIN-BINDING MONOOXYGENASE-RELATED"/>
    <property type="match status" value="1"/>
</dbReference>
<dbReference type="SUPFAM" id="SSF51905">
    <property type="entry name" value="FAD/NAD(P)-binding domain"/>
    <property type="match status" value="3"/>
</dbReference>
<dbReference type="InterPro" id="IPR051209">
    <property type="entry name" value="FAD-bind_Monooxygenase_sf"/>
</dbReference>
<proteinExistence type="inferred from homology"/>
<dbReference type="EMBL" id="KN847476">
    <property type="protein sequence ID" value="KIX08875.1"/>
    <property type="molecule type" value="Genomic_DNA"/>
</dbReference>
<evidence type="ECO:0008006" key="5">
    <source>
        <dbReference type="Google" id="ProtNLM"/>
    </source>
</evidence>
<dbReference type="PANTHER" id="PTHR42877">
    <property type="entry name" value="L-ORNITHINE N(5)-MONOOXYGENASE-RELATED"/>
    <property type="match status" value="1"/>
</dbReference>
<name>A0A0D2JHR0_9EURO</name>
<dbReference type="InterPro" id="IPR036188">
    <property type="entry name" value="FAD/NAD-bd_sf"/>
</dbReference>
<evidence type="ECO:0000313" key="3">
    <source>
        <dbReference type="EMBL" id="KIX08875.1"/>
    </source>
</evidence>
<protein>
    <recommendedName>
        <fullName evidence="5">L-ornithine N(5)-oxygenase</fullName>
    </recommendedName>
</protein>
<dbReference type="AlphaFoldDB" id="A0A0D2JHR0"/>